<evidence type="ECO:0000256" key="2">
    <source>
        <dbReference type="SAM" id="Phobius"/>
    </source>
</evidence>
<protein>
    <recommendedName>
        <fullName evidence="3">Anti-sigma factor RsgI-like middle domain-containing protein</fullName>
    </recommendedName>
</protein>
<keyword evidence="2" id="KW-1133">Transmembrane helix</keyword>
<comment type="caution">
    <text evidence="4">The sequence shown here is derived from an EMBL/GenBank/DDBJ whole genome shotgun (WGS) entry which is preliminary data.</text>
</comment>
<feature type="transmembrane region" description="Helical" evidence="2">
    <location>
        <begin position="44"/>
        <end position="64"/>
    </location>
</feature>
<dbReference type="AlphaFoldDB" id="A0A9D2P4Z1"/>
<evidence type="ECO:0000313" key="5">
    <source>
        <dbReference type="Proteomes" id="UP000823895"/>
    </source>
</evidence>
<feature type="domain" description="Anti-sigma factor RsgI-like middle" evidence="3">
    <location>
        <begin position="68"/>
        <end position="191"/>
    </location>
</feature>
<name>A0A9D2P4Z1_9FIRM</name>
<feature type="region of interest" description="Disordered" evidence="1">
    <location>
        <begin position="220"/>
        <end position="271"/>
    </location>
</feature>
<sequence length="271" mass="30220">MNDKWKSAFDQIHAEDKLKEHTKEYLSKRVYSRKPAFHPLFRQFAMAAAGLVILLFIGGSYIFLTPTAYISIDINPSLELGINRFDRIVSVDSYNEDGENLARTFHITFMNYNDALEEILSSQSIEDYLAQDAVMSLTVAGDNETQYSEIYDTVETCASDHENIHCHSGDTEEMHEAHDEGVSFGKYRAYLILKDLDPSVSLDDVRDLSMREIYDLIDTYSGNRNSGSAGSDADAAGTGTDTSDTGHGTDGHHGEEHNGYRHGGHDEGETD</sequence>
<keyword evidence="2" id="KW-0812">Transmembrane</keyword>
<dbReference type="Pfam" id="PF23750">
    <property type="entry name" value="RsgI_M"/>
    <property type="match status" value="1"/>
</dbReference>
<dbReference type="InterPro" id="IPR055431">
    <property type="entry name" value="RsgI_M"/>
</dbReference>
<organism evidence="4 5">
    <name type="scientific">Candidatus Mediterraneibacter gallistercoris</name>
    <dbReference type="NCBI Taxonomy" id="2838671"/>
    <lineage>
        <taxon>Bacteria</taxon>
        <taxon>Bacillati</taxon>
        <taxon>Bacillota</taxon>
        <taxon>Clostridia</taxon>
        <taxon>Lachnospirales</taxon>
        <taxon>Lachnospiraceae</taxon>
        <taxon>Mediterraneibacter</taxon>
    </lineage>
</organism>
<dbReference type="Proteomes" id="UP000823895">
    <property type="component" value="Unassembled WGS sequence"/>
</dbReference>
<feature type="compositionally biased region" description="Low complexity" evidence="1">
    <location>
        <begin position="226"/>
        <end position="246"/>
    </location>
</feature>
<dbReference type="EMBL" id="DWWI01000096">
    <property type="protein sequence ID" value="HJC42935.1"/>
    <property type="molecule type" value="Genomic_DNA"/>
</dbReference>
<reference evidence="4" key="2">
    <citation type="submission" date="2021-04" db="EMBL/GenBank/DDBJ databases">
        <authorList>
            <person name="Gilroy R."/>
        </authorList>
    </citation>
    <scope>NUCLEOTIDE SEQUENCE</scope>
    <source>
        <strain evidence="4">CHK165-2605</strain>
    </source>
</reference>
<reference evidence="4" key="1">
    <citation type="journal article" date="2021" name="PeerJ">
        <title>Extensive microbial diversity within the chicken gut microbiome revealed by metagenomics and culture.</title>
        <authorList>
            <person name="Gilroy R."/>
            <person name="Ravi A."/>
            <person name="Getino M."/>
            <person name="Pursley I."/>
            <person name="Horton D.L."/>
            <person name="Alikhan N.F."/>
            <person name="Baker D."/>
            <person name="Gharbi K."/>
            <person name="Hall N."/>
            <person name="Watson M."/>
            <person name="Adriaenssens E.M."/>
            <person name="Foster-Nyarko E."/>
            <person name="Jarju S."/>
            <person name="Secka A."/>
            <person name="Antonio M."/>
            <person name="Oren A."/>
            <person name="Chaudhuri R.R."/>
            <person name="La Ragione R."/>
            <person name="Hildebrand F."/>
            <person name="Pallen M.J."/>
        </authorList>
    </citation>
    <scope>NUCLEOTIDE SEQUENCE</scope>
    <source>
        <strain evidence="4">CHK165-2605</strain>
    </source>
</reference>
<evidence type="ECO:0000259" key="3">
    <source>
        <dbReference type="Pfam" id="PF23750"/>
    </source>
</evidence>
<evidence type="ECO:0000313" key="4">
    <source>
        <dbReference type="EMBL" id="HJC42935.1"/>
    </source>
</evidence>
<keyword evidence="2" id="KW-0472">Membrane</keyword>
<proteinExistence type="predicted"/>
<gene>
    <name evidence="4" type="ORF">H9756_04525</name>
</gene>
<feature type="compositionally biased region" description="Basic and acidic residues" evidence="1">
    <location>
        <begin position="247"/>
        <end position="271"/>
    </location>
</feature>
<accession>A0A9D2P4Z1</accession>
<evidence type="ECO:0000256" key="1">
    <source>
        <dbReference type="SAM" id="MobiDB-lite"/>
    </source>
</evidence>